<evidence type="ECO:0000313" key="2">
    <source>
        <dbReference type="Proteomes" id="UP000789366"/>
    </source>
</evidence>
<protein>
    <submittedName>
        <fullName evidence="1">5357_t:CDS:1</fullName>
    </submittedName>
</protein>
<comment type="caution">
    <text evidence="1">The sequence shown here is derived from an EMBL/GenBank/DDBJ whole genome shotgun (WGS) entry which is preliminary data.</text>
</comment>
<name>A0ACA9M844_9GLOM</name>
<organism evidence="1 2">
    <name type="scientific">Cetraspora pellucida</name>
    <dbReference type="NCBI Taxonomy" id="1433469"/>
    <lineage>
        <taxon>Eukaryota</taxon>
        <taxon>Fungi</taxon>
        <taxon>Fungi incertae sedis</taxon>
        <taxon>Mucoromycota</taxon>
        <taxon>Glomeromycotina</taxon>
        <taxon>Glomeromycetes</taxon>
        <taxon>Diversisporales</taxon>
        <taxon>Gigasporaceae</taxon>
        <taxon>Cetraspora</taxon>
    </lineage>
</organism>
<evidence type="ECO:0000313" key="1">
    <source>
        <dbReference type="EMBL" id="CAG8573209.1"/>
    </source>
</evidence>
<accession>A0ACA9M844</accession>
<proteinExistence type="predicted"/>
<reference evidence="1" key="1">
    <citation type="submission" date="2021-06" db="EMBL/GenBank/DDBJ databases">
        <authorList>
            <person name="Kallberg Y."/>
            <person name="Tangrot J."/>
            <person name="Rosling A."/>
        </authorList>
    </citation>
    <scope>NUCLEOTIDE SEQUENCE</scope>
    <source>
        <strain evidence="1">28 12/20/2015</strain>
    </source>
</reference>
<dbReference type="Proteomes" id="UP000789366">
    <property type="component" value="Unassembled WGS sequence"/>
</dbReference>
<dbReference type="EMBL" id="CAJVPW010006790">
    <property type="protein sequence ID" value="CAG8573209.1"/>
    <property type="molecule type" value="Genomic_DNA"/>
</dbReference>
<sequence>MSEQSAQLKQYGSGETVIRVPTHNDILKCDNGLTAILQQSLSEKNPIHFMPNNVEDAFEYINNIQTYILHIYGPLINEQKARVNITGIKPFFDVIVSDNEPLSIFKTRLVKIILGAEKINKSKFGMKVVYAYLIPHEKKLLLSERVILSGYNYISDTDLPHYSYSFHVSVDNYQSLGESKLDDQNIETYSACQIGDLLNAKNDKDQPFVIEKAKSLGILEWMFNHISPELSNIEEIIK</sequence>
<gene>
    <name evidence="1" type="ORF">SPELUC_LOCUS6074</name>
</gene>
<keyword evidence="2" id="KW-1185">Reference proteome</keyword>